<proteinExistence type="predicted"/>
<accession>A0A2T2WCL4</accession>
<evidence type="ECO:0000313" key="1">
    <source>
        <dbReference type="EMBL" id="PSR19984.1"/>
    </source>
</evidence>
<sequence>MLAIGGAIRWSPLFLPHEAGIGEPAPRKMAGIQAAVPVRWWHTAQGLDPVPLYFLTLHDENKPLWT</sequence>
<organism evidence="1 2">
    <name type="scientific">Sulfobacillus acidophilus</name>
    <dbReference type="NCBI Taxonomy" id="53633"/>
    <lineage>
        <taxon>Bacteria</taxon>
        <taxon>Bacillati</taxon>
        <taxon>Bacillota</taxon>
        <taxon>Clostridia</taxon>
        <taxon>Eubacteriales</taxon>
        <taxon>Clostridiales Family XVII. Incertae Sedis</taxon>
        <taxon>Sulfobacillus</taxon>
    </lineage>
</organism>
<protein>
    <submittedName>
        <fullName evidence="1">Uncharacterized protein</fullName>
    </submittedName>
</protein>
<dbReference type="Proteomes" id="UP000241848">
    <property type="component" value="Unassembled WGS sequence"/>
</dbReference>
<comment type="caution">
    <text evidence="1">The sequence shown here is derived from an EMBL/GenBank/DDBJ whole genome shotgun (WGS) entry which is preliminary data.</text>
</comment>
<evidence type="ECO:0000313" key="2">
    <source>
        <dbReference type="Proteomes" id="UP000241848"/>
    </source>
</evidence>
<gene>
    <name evidence="1" type="ORF">C7B45_17185</name>
</gene>
<name>A0A2T2WCL4_9FIRM</name>
<reference evidence="1 2" key="1">
    <citation type="journal article" date="2014" name="BMC Genomics">
        <title>Comparison of environmental and isolate Sulfobacillus genomes reveals diverse carbon, sulfur, nitrogen, and hydrogen metabolisms.</title>
        <authorList>
            <person name="Justice N.B."/>
            <person name="Norman A."/>
            <person name="Brown C.T."/>
            <person name="Singh A."/>
            <person name="Thomas B.C."/>
            <person name="Banfield J.F."/>
        </authorList>
    </citation>
    <scope>NUCLEOTIDE SEQUENCE [LARGE SCALE GENOMIC DNA]</scope>
    <source>
        <strain evidence="1">AMDSBA3</strain>
    </source>
</reference>
<dbReference type="EMBL" id="PXYV01000101">
    <property type="protein sequence ID" value="PSR19984.1"/>
    <property type="molecule type" value="Genomic_DNA"/>
</dbReference>
<dbReference type="AlphaFoldDB" id="A0A2T2WCL4"/>